<evidence type="ECO:0000313" key="4">
    <source>
        <dbReference type="Proteomes" id="UP000241829"/>
    </source>
</evidence>
<accession>A0A2P1NLX2</accession>
<name>A0A2P1NLX2_9BURK</name>
<dbReference type="OrthoDB" id="9770517at2"/>
<keyword evidence="2" id="KW-0564">Palmitate</keyword>
<dbReference type="GO" id="GO:0005886">
    <property type="term" value="C:plasma membrane"/>
    <property type="evidence" value="ECO:0007669"/>
    <property type="project" value="UniProtKB-SubCell"/>
</dbReference>
<comment type="similarity">
    <text evidence="1 2">Belongs to the outer membrane factor (OMF) (TC 1.B.17) family.</text>
</comment>
<proteinExistence type="inferred from homology"/>
<evidence type="ECO:0000313" key="3">
    <source>
        <dbReference type="EMBL" id="AVP58043.1"/>
    </source>
</evidence>
<protein>
    <submittedName>
        <fullName evidence="3">RND transporter</fullName>
    </submittedName>
</protein>
<dbReference type="Gene3D" id="1.20.1600.10">
    <property type="entry name" value="Outer membrane efflux proteins (OEP)"/>
    <property type="match status" value="1"/>
</dbReference>
<keyword evidence="2" id="KW-0472">Membrane</keyword>
<dbReference type="AlphaFoldDB" id="A0A2P1NLX2"/>
<dbReference type="KEGG" id="melm:C7H73_10455"/>
<keyword evidence="2" id="KW-0812">Transmembrane</keyword>
<dbReference type="SUPFAM" id="SSF56954">
    <property type="entry name" value="Outer membrane efflux proteins (OEP)"/>
    <property type="match status" value="1"/>
</dbReference>
<organism evidence="3 4">
    <name type="scientific">Pulveribacter suum</name>
    <dbReference type="NCBI Taxonomy" id="2116657"/>
    <lineage>
        <taxon>Bacteria</taxon>
        <taxon>Pseudomonadati</taxon>
        <taxon>Pseudomonadota</taxon>
        <taxon>Betaproteobacteria</taxon>
        <taxon>Burkholderiales</taxon>
        <taxon>Comamonadaceae</taxon>
        <taxon>Pulveribacter</taxon>
    </lineage>
</organism>
<dbReference type="InterPro" id="IPR003423">
    <property type="entry name" value="OMP_efflux"/>
</dbReference>
<dbReference type="Proteomes" id="UP000241829">
    <property type="component" value="Chromosome"/>
</dbReference>
<dbReference type="GO" id="GO:0015562">
    <property type="term" value="F:efflux transmembrane transporter activity"/>
    <property type="evidence" value="ECO:0007669"/>
    <property type="project" value="InterPro"/>
</dbReference>
<keyword evidence="2" id="KW-0449">Lipoprotein</keyword>
<dbReference type="RefSeq" id="WP_106846596.1">
    <property type="nucleotide sequence ID" value="NZ_CP027792.1"/>
</dbReference>
<dbReference type="Gene3D" id="2.20.200.10">
    <property type="entry name" value="Outer membrane efflux proteins (OEP)"/>
    <property type="match status" value="1"/>
</dbReference>
<dbReference type="PANTHER" id="PTHR30203:SF33">
    <property type="entry name" value="BLR4455 PROTEIN"/>
    <property type="match status" value="1"/>
</dbReference>
<dbReference type="NCBIfam" id="TIGR01845">
    <property type="entry name" value="outer_NodT"/>
    <property type="match status" value="1"/>
</dbReference>
<dbReference type="InterPro" id="IPR010131">
    <property type="entry name" value="MdtP/NodT-like"/>
</dbReference>
<comment type="subcellular location">
    <subcellularLocation>
        <location evidence="2">Cell membrane</location>
        <topology evidence="2">Lipid-anchor</topology>
    </subcellularLocation>
</comment>
<dbReference type="EMBL" id="CP027792">
    <property type="protein sequence ID" value="AVP58043.1"/>
    <property type="molecule type" value="Genomic_DNA"/>
</dbReference>
<keyword evidence="4" id="KW-1185">Reference proteome</keyword>
<gene>
    <name evidence="3" type="ORF">C7H73_10455</name>
</gene>
<evidence type="ECO:0000256" key="1">
    <source>
        <dbReference type="ARBA" id="ARBA00007613"/>
    </source>
</evidence>
<dbReference type="Pfam" id="PF02321">
    <property type="entry name" value="OEP"/>
    <property type="match status" value="2"/>
</dbReference>
<keyword evidence="2" id="KW-1134">Transmembrane beta strand</keyword>
<reference evidence="4" key="1">
    <citation type="submission" date="2018-03" db="EMBL/GenBank/DDBJ databases">
        <title>Genome sequencing of Melaminivora sp. strain SC2-7.</title>
        <authorList>
            <person name="Kim S.-J."/>
            <person name="Heo J."/>
            <person name="Ahn J.-H."/>
            <person name="Kwon S.-W."/>
        </authorList>
    </citation>
    <scope>NUCLEOTIDE SEQUENCE [LARGE SCALE GENOMIC DNA]</scope>
    <source>
        <strain evidence="4">SC2-7</strain>
    </source>
</reference>
<evidence type="ECO:0000256" key="2">
    <source>
        <dbReference type="RuleBase" id="RU362097"/>
    </source>
</evidence>
<dbReference type="PANTHER" id="PTHR30203">
    <property type="entry name" value="OUTER MEMBRANE CATION EFFLUX PROTEIN"/>
    <property type="match status" value="1"/>
</dbReference>
<sequence>MNHSCFDSYPRLPGKGWSRFLPIGASLALALLLGACSVTPPHQAPAVDIGPAWRGQAPEGWVSTADYRAWHEGRWWTLFGDEGLDALMPRVEIGNQNLAAAVARVAQAQALLRLAEAAQWPTVGAQLSTQRSGQPARGAASLGLTASWAPDLWGRLAAGVQGQEASLQASQANLAAARLSAQGSLAQAWFALREAEAEGALLEGIIEGYRRALTITQNNYDAGIVARTDVLQAQSTLESALSTRAGLQRSRDTYEHAIALLVGEVPSNFALHEARWVRTAPALPPELPSQLLLRRPDVAAAERAVAAANANIGVARAAWLPQLNLSAGAGGTALDLAQLLSAPTLTWSLGAALAQTLFDAGARAAAVDQAVAAHQLATASYRQSVLTAVGEVEDQLTALLALDEQIAHASAAADAATAAEERTLNSYRAGISAFTAVLTAQTTSLNARRSVMQLQLQRQQAAVALIQALGGGWVAPWDAAGD</sequence>